<protein>
    <submittedName>
        <fullName evidence="2">Transcriptional regulator</fullName>
    </submittedName>
</protein>
<dbReference type="AlphaFoldDB" id="A0A918GQR2"/>
<reference evidence="2" key="2">
    <citation type="submission" date="2020-09" db="EMBL/GenBank/DDBJ databases">
        <authorList>
            <person name="Sun Q."/>
            <person name="Ohkuma M."/>
        </authorList>
    </citation>
    <scope>NUCLEOTIDE SEQUENCE</scope>
    <source>
        <strain evidence="2">JCM 4234</strain>
    </source>
</reference>
<evidence type="ECO:0000313" key="3">
    <source>
        <dbReference type="Proteomes" id="UP000653493"/>
    </source>
</evidence>
<dbReference type="GO" id="GO:0003677">
    <property type="term" value="F:DNA binding"/>
    <property type="evidence" value="ECO:0007669"/>
    <property type="project" value="InterPro"/>
</dbReference>
<feature type="domain" description="HTH cro/C1-type" evidence="1">
    <location>
        <begin position="28"/>
        <end position="81"/>
    </location>
</feature>
<sequence>MEREELARCLRGWRDRLTPASVGLPAGARRRAPGLRRAEVALLAGLSVDYLARLEQGRAGNPSPSVVESLARALRLSDDENAYLFRLAGHADPRAGGISRHIPPGVRRMLDRMTDTPVLVLDAAWQVVAANPLLIALLGELSAGPARDQNLLWRHFTGVPSRVVATAGQDAAFESAATADLRAAAGRHPDDPLLRGLIADLRRASPRFESLWQERAVSRHASSRKTILHPQVGPLTLDCDVLTVEGSDLRAVLYTAVPGSSDDDALALLRTIGTQFSGSAS</sequence>
<proteinExistence type="predicted"/>
<dbReference type="Pfam" id="PF13560">
    <property type="entry name" value="HTH_31"/>
    <property type="match status" value="1"/>
</dbReference>
<organism evidence="2 3">
    <name type="scientific">Streptomyces griseoviridis</name>
    <dbReference type="NCBI Taxonomy" id="45398"/>
    <lineage>
        <taxon>Bacteria</taxon>
        <taxon>Bacillati</taxon>
        <taxon>Actinomycetota</taxon>
        <taxon>Actinomycetes</taxon>
        <taxon>Kitasatosporales</taxon>
        <taxon>Streptomycetaceae</taxon>
        <taxon>Streptomyces</taxon>
    </lineage>
</organism>
<dbReference type="PANTHER" id="PTHR35010">
    <property type="entry name" value="BLL4672 PROTEIN-RELATED"/>
    <property type="match status" value="1"/>
</dbReference>
<name>A0A918GQR2_STRGD</name>
<dbReference type="InterPro" id="IPR001387">
    <property type="entry name" value="Cro/C1-type_HTH"/>
</dbReference>
<dbReference type="Pfam" id="PF17765">
    <property type="entry name" value="MLTR_LBD"/>
    <property type="match status" value="1"/>
</dbReference>
<dbReference type="InterPro" id="IPR010982">
    <property type="entry name" value="Lambda_DNA-bd_dom_sf"/>
</dbReference>
<accession>A0A918GQR2</accession>
<keyword evidence="3" id="KW-1185">Reference proteome</keyword>
<comment type="caution">
    <text evidence="2">The sequence shown here is derived from an EMBL/GenBank/DDBJ whole genome shotgun (WGS) entry which is preliminary data.</text>
</comment>
<evidence type="ECO:0000259" key="1">
    <source>
        <dbReference type="PROSITE" id="PS50943"/>
    </source>
</evidence>
<dbReference type="SMART" id="SM00530">
    <property type="entry name" value="HTH_XRE"/>
    <property type="match status" value="1"/>
</dbReference>
<evidence type="ECO:0000313" key="2">
    <source>
        <dbReference type="EMBL" id="GGS53377.1"/>
    </source>
</evidence>
<dbReference type="InterPro" id="IPR041413">
    <property type="entry name" value="MLTR_LBD"/>
</dbReference>
<dbReference type="SUPFAM" id="SSF47413">
    <property type="entry name" value="lambda repressor-like DNA-binding domains"/>
    <property type="match status" value="1"/>
</dbReference>
<dbReference type="EMBL" id="BMSL01000017">
    <property type="protein sequence ID" value="GGS53377.1"/>
    <property type="molecule type" value="Genomic_DNA"/>
</dbReference>
<dbReference type="PANTHER" id="PTHR35010:SF2">
    <property type="entry name" value="BLL4672 PROTEIN"/>
    <property type="match status" value="1"/>
</dbReference>
<dbReference type="Gene3D" id="1.10.260.40">
    <property type="entry name" value="lambda repressor-like DNA-binding domains"/>
    <property type="match status" value="1"/>
</dbReference>
<gene>
    <name evidence="2" type="ORF">GCM10010238_48510</name>
</gene>
<dbReference type="Gene3D" id="3.30.450.180">
    <property type="match status" value="1"/>
</dbReference>
<dbReference type="Proteomes" id="UP000653493">
    <property type="component" value="Unassembled WGS sequence"/>
</dbReference>
<dbReference type="PROSITE" id="PS50943">
    <property type="entry name" value="HTH_CROC1"/>
    <property type="match status" value="1"/>
</dbReference>
<dbReference type="CDD" id="cd00093">
    <property type="entry name" value="HTH_XRE"/>
    <property type="match status" value="1"/>
</dbReference>
<reference evidence="2" key="1">
    <citation type="journal article" date="2014" name="Int. J. Syst. Evol. Microbiol.">
        <title>Complete genome sequence of Corynebacterium casei LMG S-19264T (=DSM 44701T), isolated from a smear-ripened cheese.</title>
        <authorList>
            <consortium name="US DOE Joint Genome Institute (JGI-PGF)"/>
            <person name="Walter F."/>
            <person name="Albersmeier A."/>
            <person name="Kalinowski J."/>
            <person name="Ruckert C."/>
        </authorList>
    </citation>
    <scope>NUCLEOTIDE SEQUENCE</scope>
    <source>
        <strain evidence="2">JCM 4234</strain>
    </source>
</reference>